<dbReference type="OrthoDB" id="9789603at2"/>
<dbReference type="InterPro" id="IPR000182">
    <property type="entry name" value="GNAT_dom"/>
</dbReference>
<dbReference type="AlphaFoldDB" id="A0A845M7D1"/>
<keyword evidence="1 4" id="KW-0808">Transferase</keyword>
<reference evidence="4 5" key="1">
    <citation type="journal article" date="2014" name="Int. J. Syst. Evol. Microbiol.">
        <title>Sneathiella chungangensis sp. nov., isolated from a marine sand, and emended description of the genus Sneathiella.</title>
        <authorList>
            <person name="Siamphan C."/>
            <person name="Kim H."/>
            <person name="Lee J.S."/>
            <person name="Kim W."/>
        </authorList>
    </citation>
    <scope>NUCLEOTIDE SEQUENCE [LARGE SCALE GENOMIC DNA]</scope>
    <source>
        <strain evidence="4 5">KCTC 32476</strain>
    </source>
</reference>
<name>A0A845M7D1_9PROT</name>
<dbReference type="EMBL" id="WTVA01000001">
    <property type="protein sequence ID" value="MZR20933.1"/>
    <property type="molecule type" value="Genomic_DNA"/>
</dbReference>
<organism evidence="4 5">
    <name type="scientific">Sneathiella chungangensis</name>
    <dbReference type="NCBI Taxonomy" id="1418234"/>
    <lineage>
        <taxon>Bacteria</taxon>
        <taxon>Pseudomonadati</taxon>
        <taxon>Pseudomonadota</taxon>
        <taxon>Alphaproteobacteria</taxon>
        <taxon>Sneathiellales</taxon>
        <taxon>Sneathiellaceae</taxon>
        <taxon>Sneathiella</taxon>
    </lineage>
</organism>
<dbReference type="PANTHER" id="PTHR43877:SF2">
    <property type="entry name" value="AMINOALKYLPHOSPHONATE N-ACETYLTRANSFERASE-RELATED"/>
    <property type="match status" value="1"/>
</dbReference>
<comment type="caution">
    <text evidence="4">The sequence shown here is derived from an EMBL/GenBank/DDBJ whole genome shotgun (WGS) entry which is preliminary data.</text>
</comment>
<evidence type="ECO:0000256" key="2">
    <source>
        <dbReference type="ARBA" id="ARBA00023315"/>
    </source>
</evidence>
<keyword evidence="5" id="KW-1185">Reference proteome</keyword>
<dbReference type="Pfam" id="PF00583">
    <property type="entry name" value="Acetyltransf_1"/>
    <property type="match status" value="1"/>
</dbReference>
<dbReference type="Proteomes" id="UP000445696">
    <property type="component" value="Unassembled WGS sequence"/>
</dbReference>
<evidence type="ECO:0000259" key="3">
    <source>
        <dbReference type="PROSITE" id="PS51186"/>
    </source>
</evidence>
<gene>
    <name evidence="4" type="ORF">GQF03_01155</name>
</gene>
<evidence type="ECO:0000313" key="4">
    <source>
        <dbReference type="EMBL" id="MZR20933.1"/>
    </source>
</evidence>
<feature type="domain" description="N-acetyltransferase" evidence="3">
    <location>
        <begin position="17"/>
        <end position="154"/>
    </location>
</feature>
<dbReference type="PROSITE" id="PS51186">
    <property type="entry name" value="GNAT"/>
    <property type="match status" value="1"/>
</dbReference>
<dbReference type="GO" id="GO:0016747">
    <property type="term" value="F:acyltransferase activity, transferring groups other than amino-acyl groups"/>
    <property type="evidence" value="ECO:0007669"/>
    <property type="project" value="InterPro"/>
</dbReference>
<dbReference type="InterPro" id="IPR016181">
    <property type="entry name" value="Acyl_CoA_acyltransferase"/>
</dbReference>
<accession>A0A845M7D1</accession>
<dbReference type="CDD" id="cd04301">
    <property type="entry name" value="NAT_SF"/>
    <property type="match status" value="1"/>
</dbReference>
<sequence>MTDELQFKIACAEDLPEIVRLLIQDQLGSTREVLTDPLPQVYLEAFEAMESQPGNDYIVGAINDRIVCCYQFTVIHGISRSGSSRAQIEGVRVDSSMRGQNIGKRLMADAIERAQANRCQLLQLTTDKSRPDAHRFYEGAGLTASHIGYKVDIT</sequence>
<evidence type="ECO:0000256" key="1">
    <source>
        <dbReference type="ARBA" id="ARBA00022679"/>
    </source>
</evidence>
<dbReference type="SUPFAM" id="SSF55729">
    <property type="entry name" value="Acyl-CoA N-acyltransferases (Nat)"/>
    <property type="match status" value="1"/>
</dbReference>
<proteinExistence type="predicted"/>
<dbReference type="InterPro" id="IPR050832">
    <property type="entry name" value="Bact_Acetyltransf"/>
</dbReference>
<dbReference type="PANTHER" id="PTHR43877">
    <property type="entry name" value="AMINOALKYLPHOSPHONATE N-ACETYLTRANSFERASE-RELATED-RELATED"/>
    <property type="match status" value="1"/>
</dbReference>
<evidence type="ECO:0000313" key="5">
    <source>
        <dbReference type="Proteomes" id="UP000445696"/>
    </source>
</evidence>
<keyword evidence="2" id="KW-0012">Acyltransferase</keyword>
<protein>
    <submittedName>
        <fullName evidence="4">GNAT family N-acetyltransferase</fullName>
    </submittedName>
</protein>
<dbReference type="Gene3D" id="3.40.630.30">
    <property type="match status" value="1"/>
</dbReference>